<dbReference type="PROSITE" id="PS51202">
    <property type="entry name" value="RCK_C"/>
    <property type="match status" value="1"/>
</dbReference>
<dbReference type="GO" id="GO:0015079">
    <property type="term" value="F:potassium ion transmembrane transporter activity"/>
    <property type="evidence" value="ECO:0007669"/>
    <property type="project" value="InterPro"/>
</dbReference>
<dbReference type="EMBL" id="UOEI01000124">
    <property type="protein sequence ID" value="VAV94377.1"/>
    <property type="molecule type" value="Genomic_DNA"/>
</dbReference>
<dbReference type="AlphaFoldDB" id="A0A3B0RQH0"/>
<evidence type="ECO:0000256" key="2">
    <source>
        <dbReference type="ARBA" id="ARBA00022538"/>
    </source>
</evidence>
<feature type="domain" description="RCK N-terminal" evidence="6">
    <location>
        <begin position="1"/>
        <end position="115"/>
    </location>
</feature>
<dbReference type="InterPro" id="IPR036291">
    <property type="entry name" value="NAD(P)-bd_dom_sf"/>
</dbReference>
<evidence type="ECO:0008006" key="9">
    <source>
        <dbReference type="Google" id="ProtNLM"/>
    </source>
</evidence>
<keyword evidence="4" id="KW-0520">NAD</keyword>
<keyword evidence="2" id="KW-0633">Potassium transport</keyword>
<proteinExistence type="predicted"/>
<gene>
    <name evidence="8" type="ORF">MNBD_ACTINO01-1016</name>
</gene>
<evidence type="ECO:0000256" key="5">
    <source>
        <dbReference type="ARBA" id="ARBA00023065"/>
    </source>
</evidence>
<keyword evidence="1" id="KW-0813">Transport</keyword>
<dbReference type="PANTHER" id="PTHR43833">
    <property type="entry name" value="POTASSIUM CHANNEL PROTEIN 2-RELATED-RELATED"/>
    <property type="match status" value="1"/>
</dbReference>
<dbReference type="SUPFAM" id="SSF116726">
    <property type="entry name" value="TrkA C-terminal domain-like"/>
    <property type="match status" value="1"/>
</dbReference>
<evidence type="ECO:0000256" key="4">
    <source>
        <dbReference type="ARBA" id="ARBA00023027"/>
    </source>
</evidence>
<dbReference type="PANTHER" id="PTHR43833:SF5">
    <property type="entry name" value="TRK SYSTEM POTASSIUM UPTAKE PROTEIN TRKA"/>
    <property type="match status" value="1"/>
</dbReference>
<dbReference type="Pfam" id="PF02254">
    <property type="entry name" value="TrkA_N"/>
    <property type="match status" value="1"/>
</dbReference>
<dbReference type="InterPro" id="IPR003148">
    <property type="entry name" value="RCK_N"/>
</dbReference>
<name>A0A3B0RQH0_9ZZZZ</name>
<dbReference type="Gene3D" id="3.30.70.1450">
    <property type="entry name" value="Regulator of K+ conductance, C-terminal domain"/>
    <property type="match status" value="1"/>
</dbReference>
<keyword evidence="3" id="KW-0630">Potassium</keyword>
<evidence type="ECO:0000256" key="1">
    <source>
        <dbReference type="ARBA" id="ARBA00022448"/>
    </source>
</evidence>
<dbReference type="InterPro" id="IPR006036">
    <property type="entry name" value="K_uptake_TrkA"/>
</dbReference>
<sequence length="480" mass="50988">MRAVVVGAGASARELIRRLGDSWSVVVVDTDADRFGEIAAIRDVDTVMGDGSSSIVLRQAGIEGAVAVVAATSSDDVNLEVSRLARDAGVEQVIALARDPERMEEYRELGVDVISPARLAARGMEIAMEPRKLASTTFADGRAEAIEFEIAPDSPVQGKALKEIHSELWVVAAILRDGRLVVPHGNTRLLTGDKVTVVGSATDFAQVVRTFAGGISRFPLNFGRKVVVPLGSETDRATAVEEAAYFVRNSNAVELVVVHRDPEEIKNQTEADELTRLVGTLDAEALGVEIDVRPVRGDLLRASVSIASEESVGTIVVGLPTRSAVRPYANIPSLLNSLSAGNVPVLLTRGDTKFSTIVAPARRTVSGDVAGRAAIDIAKRAGTRVIGVAVASPVFMGRDDLKEKRAATAWLRREAAVQDVEVERHVVRGNPVKVLASVTRSDTLLVVSMPPIPVSRFNPGLAVWAAARGEGSVLFVPVSE</sequence>
<dbReference type="InterPro" id="IPR006037">
    <property type="entry name" value="RCK_C"/>
</dbReference>
<dbReference type="InterPro" id="IPR036721">
    <property type="entry name" value="RCK_C_sf"/>
</dbReference>
<dbReference type="PROSITE" id="PS51201">
    <property type="entry name" value="RCK_N"/>
    <property type="match status" value="1"/>
</dbReference>
<evidence type="ECO:0000256" key="3">
    <source>
        <dbReference type="ARBA" id="ARBA00022958"/>
    </source>
</evidence>
<accession>A0A3B0RQH0</accession>
<dbReference type="Gene3D" id="3.40.50.12370">
    <property type="match status" value="1"/>
</dbReference>
<dbReference type="PRINTS" id="PR00335">
    <property type="entry name" value="KUPTAKETRKA"/>
</dbReference>
<evidence type="ECO:0000259" key="6">
    <source>
        <dbReference type="PROSITE" id="PS51201"/>
    </source>
</evidence>
<dbReference type="Pfam" id="PF02080">
    <property type="entry name" value="TrkA_C"/>
    <property type="match status" value="1"/>
</dbReference>
<reference evidence="8" key="1">
    <citation type="submission" date="2018-06" db="EMBL/GenBank/DDBJ databases">
        <authorList>
            <person name="Zhirakovskaya E."/>
        </authorList>
    </citation>
    <scope>NUCLEOTIDE SEQUENCE</scope>
</reference>
<protein>
    <recommendedName>
        <fullName evidence="9">Trk system potassium uptake protein TrkA</fullName>
    </recommendedName>
</protein>
<dbReference type="InterPro" id="IPR050721">
    <property type="entry name" value="Trk_Ktr_HKT_K-transport"/>
</dbReference>
<evidence type="ECO:0000259" key="7">
    <source>
        <dbReference type="PROSITE" id="PS51202"/>
    </source>
</evidence>
<dbReference type="GO" id="GO:0005886">
    <property type="term" value="C:plasma membrane"/>
    <property type="evidence" value="ECO:0007669"/>
    <property type="project" value="InterPro"/>
</dbReference>
<evidence type="ECO:0000313" key="8">
    <source>
        <dbReference type="EMBL" id="VAV94377.1"/>
    </source>
</evidence>
<dbReference type="SUPFAM" id="SSF52402">
    <property type="entry name" value="Adenine nucleotide alpha hydrolases-like"/>
    <property type="match status" value="1"/>
</dbReference>
<keyword evidence="5" id="KW-0406">Ion transport</keyword>
<dbReference type="Gene3D" id="3.40.50.720">
    <property type="entry name" value="NAD(P)-binding Rossmann-like Domain"/>
    <property type="match status" value="1"/>
</dbReference>
<dbReference type="SUPFAM" id="SSF51735">
    <property type="entry name" value="NAD(P)-binding Rossmann-fold domains"/>
    <property type="match status" value="1"/>
</dbReference>
<organism evidence="8">
    <name type="scientific">hydrothermal vent metagenome</name>
    <dbReference type="NCBI Taxonomy" id="652676"/>
    <lineage>
        <taxon>unclassified sequences</taxon>
        <taxon>metagenomes</taxon>
        <taxon>ecological metagenomes</taxon>
    </lineage>
</organism>
<feature type="domain" description="RCK C-terminal" evidence="7">
    <location>
        <begin position="133"/>
        <end position="213"/>
    </location>
</feature>